<dbReference type="PANTHER" id="PTHR24094:SF15">
    <property type="entry name" value="AMP-DEPENDENT SYNTHETASE_LIGASE DOMAIN-CONTAINING PROTEIN-RELATED"/>
    <property type="match status" value="1"/>
</dbReference>
<dbReference type="Pfam" id="PF07510">
    <property type="entry name" value="GmrSD_C"/>
    <property type="match status" value="1"/>
</dbReference>
<protein>
    <submittedName>
        <fullName evidence="3">Uncharacterized protein DUF1524</fullName>
    </submittedName>
</protein>
<evidence type="ECO:0000313" key="4">
    <source>
        <dbReference type="Proteomes" id="UP000254869"/>
    </source>
</evidence>
<reference evidence="3 4" key="1">
    <citation type="submission" date="2018-07" db="EMBL/GenBank/DDBJ databases">
        <title>Genomic Encyclopedia of Type Strains, Phase IV (KMG-IV): sequencing the most valuable type-strain genomes for metagenomic binning, comparative biology and taxonomic classification.</title>
        <authorList>
            <person name="Goeker M."/>
        </authorList>
    </citation>
    <scope>NUCLEOTIDE SEQUENCE [LARGE SCALE GENOMIC DNA]</scope>
    <source>
        <strain evidence="3 4">DSM 44290</strain>
    </source>
</reference>
<dbReference type="EMBL" id="QQBC01000015">
    <property type="protein sequence ID" value="RDI60394.1"/>
    <property type="molecule type" value="Genomic_DNA"/>
</dbReference>
<feature type="region of interest" description="Disordered" evidence="1">
    <location>
        <begin position="28"/>
        <end position="48"/>
    </location>
</feature>
<dbReference type="InterPro" id="IPR011089">
    <property type="entry name" value="GmrSD_C"/>
</dbReference>
<accession>A0A370HTU8</accession>
<dbReference type="Proteomes" id="UP000254869">
    <property type="component" value="Unassembled WGS sequence"/>
</dbReference>
<comment type="caution">
    <text evidence="3">The sequence shown here is derived from an EMBL/GenBank/DDBJ whole genome shotgun (WGS) entry which is preliminary data.</text>
</comment>
<feature type="domain" description="GmrSD restriction endonucleases C-terminal" evidence="2">
    <location>
        <begin position="151"/>
        <end position="242"/>
    </location>
</feature>
<evidence type="ECO:0000259" key="2">
    <source>
        <dbReference type="Pfam" id="PF07510"/>
    </source>
</evidence>
<sequence>MVLPAGVGALLLALVIGVALYALRSGDGTGPSPGSGPDSAQGTGTPQSAQEISDLFAKLVVAPEAPMTGYSREKFPHWDSNTPEHGFGSQFAQYSKCTTRDVMMLRDAEGSVTLDPKTCDLTVGKGGGWRDQYGVLDRKTGKLAPYKFITDPKGVDAEHIVPLAEAWRSGAATRDEDTRRNIANDAINLVASDPSANRSKGDQDATNYLPPGKFRCAYVAHYIKIKVKYALTVDPAEQTALRTAVDDCARRGGF</sequence>
<organism evidence="3 4">
    <name type="scientific">Nocardia pseudobrasiliensis</name>
    <dbReference type="NCBI Taxonomy" id="45979"/>
    <lineage>
        <taxon>Bacteria</taxon>
        <taxon>Bacillati</taxon>
        <taxon>Actinomycetota</taxon>
        <taxon>Actinomycetes</taxon>
        <taxon>Mycobacteriales</taxon>
        <taxon>Nocardiaceae</taxon>
        <taxon>Nocardia</taxon>
    </lineage>
</organism>
<keyword evidence="4" id="KW-1185">Reference proteome</keyword>
<dbReference type="AlphaFoldDB" id="A0A370HTU8"/>
<name>A0A370HTU8_9NOCA</name>
<proteinExistence type="predicted"/>
<evidence type="ECO:0000256" key="1">
    <source>
        <dbReference type="SAM" id="MobiDB-lite"/>
    </source>
</evidence>
<evidence type="ECO:0000313" key="3">
    <source>
        <dbReference type="EMBL" id="RDI60394.1"/>
    </source>
</evidence>
<dbReference type="PANTHER" id="PTHR24094">
    <property type="entry name" value="SECRETED PROTEIN"/>
    <property type="match status" value="1"/>
</dbReference>
<dbReference type="STRING" id="1210086.GCA_001613105_07775"/>
<gene>
    <name evidence="3" type="ORF">DFR76_11522</name>
</gene>